<dbReference type="HOGENOM" id="CLU_2119454_0_0_6"/>
<dbReference type="RefSeq" id="WP_011760825.1">
    <property type="nucleotide sequence ID" value="NC_008700.1"/>
</dbReference>
<dbReference type="Proteomes" id="UP000009175">
    <property type="component" value="Chromosome"/>
</dbReference>
<accession>A1S963</accession>
<dbReference type="PROSITE" id="PS50943">
    <property type="entry name" value="HTH_CROC1"/>
    <property type="match status" value="1"/>
</dbReference>
<dbReference type="SUPFAM" id="SSF47413">
    <property type="entry name" value="lambda repressor-like DNA-binding domains"/>
    <property type="match status" value="1"/>
</dbReference>
<feature type="domain" description="HTH cro/C1-type" evidence="2">
    <location>
        <begin position="15"/>
        <end position="70"/>
    </location>
</feature>
<dbReference type="EMBL" id="CP000507">
    <property type="protein sequence ID" value="ABM00920.1"/>
    <property type="molecule type" value="Genomic_DNA"/>
</dbReference>
<gene>
    <name evidence="3" type="ordered locus">Sama_2717</name>
</gene>
<dbReference type="eggNOG" id="ENOG5032268">
    <property type="taxonomic scope" value="Bacteria"/>
</dbReference>
<dbReference type="PANTHER" id="PTHR46558:SF11">
    <property type="entry name" value="HTH-TYPE TRANSCRIPTIONAL REGULATOR XRE"/>
    <property type="match status" value="1"/>
</dbReference>
<dbReference type="PANTHER" id="PTHR46558">
    <property type="entry name" value="TRACRIPTIONAL REGULATORY PROTEIN-RELATED-RELATED"/>
    <property type="match status" value="1"/>
</dbReference>
<dbReference type="OrthoDB" id="9814553at2"/>
<organism evidence="3 4">
    <name type="scientific">Shewanella amazonensis (strain ATCC BAA-1098 / SB2B)</name>
    <dbReference type="NCBI Taxonomy" id="326297"/>
    <lineage>
        <taxon>Bacteria</taxon>
        <taxon>Pseudomonadati</taxon>
        <taxon>Pseudomonadota</taxon>
        <taxon>Gammaproteobacteria</taxon>
        <taxon>Alteromonadales</taxon>
        <taxon>Shewanellaceae</taxon>
        <taxon>Shewanella</taxon>
    </lineage>
</organism>
<evidence type="ECO:0000313" key="4">
    <source>
        <dbReference type="Proteomes" id="UP000009175"/>
    </source>
</evidence>
<dbReference type="Pfam" id="PF01381">
    <property type="entry name" value="HTH_3"/>
    <property type="match status" value="1"/>
</dbReference>
<dbReference type="InterPro" id="IPR001387">
    <property type="entry name" value="Cro/C1-type_HTH"/>
</dbReference>
<name>A1S963_SHEAM</name>
<dbReference type="InterPro" id="IPR010982">
    <property type="entry name" value="Lambda_DNA-bd_dom_sf"/>
</dbReference>
<dbReference type="CDD" id="cd00093">
    <property type="entry name" value="HTH_XRE"/>
    <property type="match status" value="1"/>
</dbReference>
<dbReference type="GO" id="GO:0003677">
    <property type="term" value="F:DNA binding"/>
    <property type="evidence" value="ECO:0007669"/>
    <property type="project" value="UniProtKB-KW"/>
</dbReference>
<evidence type="ECO:0000313" key="3">
    <source>
        <dbReference type="EMBL" id="ABM00920.1"/>
    </source>
</evidence>
<protein>
    <recommendedName>
        <fullName evidence="2">HTH cro/C1-type domain-containing protein</fullName>
    </recommendedName>
</protein>
<dbReference type="AlphaFoldDB" id="A1S963"/>
<dbReference type="STRING" id="326297.Sama_2717"/>
<dbReference type="KEGG" id="saz:Sama_2717"/>
<keyword evidence="1" id="KW-0238">DNA-binding</keyword>
<dbReference type="Gene3D" id="1.10.260.40">
    <property type="entry name" value="lambda repressor-like DNA-binding domains"/>
    <property type="match status" value="1"/>
</dbReference>
<keyword evidence="4" id="KW-1185">Reference proteome</keyword>
<sequence>MTDKNTQAQIISSKIKSLRAKLDWNQSRLATEAGISGAALSKIEQGDKRVPTIVVLRKLATALKVDVHELTGEDAPNRSAQAERTMEFYRKFGVLEELSEDDQKRLIDMANRLKEITNK</sequence>
<evidence type="ECO:0000259" key="2">
    <source>
        <dbReference type="PROSITE" id="PS50943"/>
    </source>
</evidence>
<proteinExistence type="predicted"/>
<dbReference type="SMART" id="SM00530">
    <property type="entry name" value="HTH_XRE"/>
    <property type="match status" value="1"/>
</dbReference>
<reference evidence="3 4" key="1">
    <citation type="submission" date="2006-12" db="EMBL/GenBank/DDBJ databases">
        <title>Complete sequence of Shewanella amazonensis SB2B.</title>
        <authorList>
            <consortium name="US DOE Joint Genome Institute"/>
            <person name="Copeland A."/>
            <person name="Lucas S."/>
            <person name="Lapidus A."/>
            <person name="Barry K."/>
            <person name="Detter J.C."/>
            <person name="Glavina del Rio T."/>
            <person name="Hammon N."/>
            <person name="Israni S."/>
            <person name="Dalin E."/>
            <person name="Tice H."/>
            <person name="Pitluck S."/>
            <person name="Munk A.C."/>
            <person name="Brettin T."/>
            <person name="Bruce D."/>
            <person name="Han C."/>
            <person name="Tapia R."/>
            <person name="Gilna P."/>
            <person name="Schmutz J."/>
            <person name="Larimer F."/>
            <person name="Land M."/>
            <person name="Hauser L."/>
            <person name="Kyrpides N."/>
            <person name="Mikhailova N."/>
            <person name="Fredrickson J."/>
            <person name="Richardson P."/>
        </authorList>
    </citation>
    <scope>NUCLEOTIDE SEQUENCE [LARGE SCALE GENOMIC DNA]</scope>
    <source>
        <strain evidence="4">ATCC BAA-1098 / SB2B</strain>
    </source>
</reference>
<evidence type="ECO:0000256" key="1">
    <source>
        <dbReference type="ARBA" id="ARBA00023125"/>
    </source>
</evidence>